<gene>
    <name evidence="2" type="ordered locus">Pput_0410</name>
</gene>
<name>A5VXH3_PSEP1</name>
<dbReference type="AlphaFoldDB" id="A5VXH3"/>
<reference evidence="2" key="1">
    <citation type="submission" date="2007-05" db="EMBL/GenBank/DDBJ databases">
        <title>Complete sequence of Pseudomonas putida F1.</title>
        <authorList>
            <consortium name="US DOE Joint Genome Institute"/>
            <person name="Copeland A."/>
            <person name="Lucas S."/>
            <person name="Lapidus A."/>
            <person name="Barry K."/>
            <person name="Detter J.C."/>
            <person name="Glavina del Rio T."/>
            <person name="Hammon N."/>
            <person name="Israni S."/>
            <person name="Dalin E."/>
            <person name="Tice H."/>
            <person name="Pitluck S."/>
            <person name="Chain P."/>
            <person name="Malfatti S."/>
            <person name="Shin M."/>
            <person name="Vergez L."/>
            <person name="Schmutz J."/>
            <person name="Larimer F."/>
            <person name="Land M."/>
            <person name="Hauser L."/>
            <person name="Kyrpides N."/>
            <person name="Lykidis A."/>
            <person name="Parales R."/>
            <person name="Richardson P."/>
        </authorList>
    </citation>
    <scope>NUCLEOTIDE SEQUENCE [LARGE SCALE GENOMIC DNA]</scope>
    <source>
        <strain evidence="2">F1</strain>
    </source>
</reference>
<accession>A5VXH3</accession>
<dbReference type="HOGENOM" id="CLU_2397366_0_0_6"/>
<evidence type="ECO:0000313" key="2">
    <source>
        <dbReference type="EMBL" id="ABQ76583.1"/>
    </source>
</evidence>
<feature type="region of interest" description="Disordered" evidence="1">
    <location>
        <begin position="67"/>
        <end position="93"/>
    </location>
</feature>
<evidence type="ECO:0000256" key="1">
    <source>
        <dbReference type="SAM" id="MobiDB-lite"/>
    </source>
</evidence>
<proteinExistence type="predicted"/>
<protein>
    <submittedName>
        <fullName evidence="2">Uncharacterized protein</fullName>
    </submittedName>
</protein>
<sequence>MQARESTHNPLVHGSSPCGPTSLEAAHCAAFSCPQEINVRGVYIQRSGAERMTLEVALKHHLSEISPTKKPITQHADNRGKVPYRYFKPNTLA</sequence>
<dbReference type="KEGG" id="ppf:Pput_0410"/>
<dbReference type="EMBL" id="CP000712">
    <property type="protein sequence ID" value="ABQ76583.1"/>
    <property type="molecule type" value="Genomic_DNA"/>
</dbReference>
<organism evidence="2">
    <name type="scientific">Pseudomonas putida (strain ATCC 700007 / DSM 6899 / JCM 31910 / BCRC 17059 / LMG 24140 / F1)</name>
    <dbReference type="NCBI Taxonomy" id="351746"/>
    <lineage>
        <taxon>Bacteria</taxon>
        <taxon>Pseudomonadati</taxon>
        <taxon>Pseudomonadota</taxon>
        <taxon>Gammaproteobacteria</taxon>
        <taxon>Pseudomonadales</taxon>
        <taxon>Pseudomonadaceae</taxon>
        <taxon>Pseudomonas</taxon>
    </lineage>
</organism>